<dbReference type="Gene3D" id="3.60.21.10">
    <property type="match status" value="1"/>
</dbReference>
<dbReference type="CDD" id="cd07398">
    <property type="entry name" value="MPP_YbbF-LpxH"/>
    <property type="match status" value="1"/>
</dbReference>
<dbReference type="GO" id="GO:0016020">
    <property type="term" value="C:membrane"/>
    <property type="evidence" value="ECO:0007669"/>
    <property type="project" value="GOC"/>
</dbReference>
<reference evidence="3" key="1">
    <citation type="submission" date="2014-11" db="EMBL/GenBank/DDBJ databases">
        <title>Genome sequencing of Roseivirga sp. D-25.</title>
        <authorList>
            <person name="Selvaratnam C."/>
            <person name="Thevarajoo S."/>
            <person name="Goh K.M."/>
            <person name="Eee R."/>
            <person name="Chan K.-G."/>
            <person name="Chong C.S."/>
        </authorList>
    </citation>
    <scope>NUCLEOTIDE SEQUENCE [LARGE SCALE GENOMIC DNA]</scope>
    <source>
        <strain evidence="3">D-25</strain>
    </source>
</reference>
<keyword evidence="3" id="KW-1185">Reference proteome</keyword>
<dbReference type="OrthoDB" id="9802481at2"/>
<sequence length="253" mass="29756">MNIKLASGKKAYFASDFHLGVPSFEKSLERERKIVRWLDMVSKDAQTIFLVGDLFDFWFEYNTVVPKGFTRFMGKLAELSDRGIELIIFTGNHDLWMFGYLEQELNAKVIKAPIDVIINNYSMLIGHGDGLGPHDKGYKSLKKIFTNPFFQWCFHRLHPNFGIGLANYWSRKSRAQGHEKEQEFLGEDEWLWTYAKKKENQKHRDLYLFGHRHLPLDLKVGENSRYVNLGEWINNYTYGEFDGQNFYLNTFEA</sequence>
<evidence type="ECO:0000313" key="2">
    <source>
        <dbReference type="EMBL" id="KOF03467.1"/>
    </source>
</evidence>
<dbReference type="EMBL" id="JSVA01000007">
    <property type="protein sequence ID" value="KOF03467.1"/>
    <property type="molecule type" value="Genomic_DNA"/>
</dbReference>
<dbReference type="RefSeq" id="WP_053222828.1">
    <property type="nucleotide sequence ID" value="NZ_JSVA01000007.1"/>
</dbReference>
<dbReference type="PATRIC" id="fig|1566026.4.peg.3059"/>
<dbReference type="GO" id="GO:0009245">
    <property type="term" value="P:lipid A biosynthetic process"/>
    <property type="evidence" value="ECO:0007669"/>
    <property type="project" value="TreeGrafter"/>
</dbReference>
<comment type="caution">
    <text evidence="2">The sequence shown here is derived from an EMBL/GenBank/DDBJ whole genome shotgun (WGS) entry which is preliminary data.</text>
</comment>
<dbReference type="SUPFAM" id="SSF56300">
    <property type="entry name" value="Metallo-dependent phosphatases"/>
    <property type="match status" value="1"/>
</dbReference>
<dbReference type="Proteomes" id="UP000036908">
    <property type="component" value="Unassembled WGS sequence"/>
</dbReference>
<dbReference type="AlphaFoldDB" id="A0A0L8AMM4"/>
<name>A0A0L8AMM4_9BACT</name>
<protein>
    <submittedName>
        <fullName evidence="2">UDP-2,3-diacylglucosamine hydrolase</fullName>
    </submittedName>
</protein>
<proteinExistence type="predicted"/>
<evidence type="ECO:0000256" key="1">
    <source>
        <dbReference type="ARBA" id="ARBA00022801"/>
    </source>
</evidence>
<dbReference type="PANTHER" id="PTHR34990">
    <property type="entry name" value="UDP-2,3-DIACYLGLUCOSAMINE HYDROLASE-RELATED"/>
    <property type="match status" value="1"/>
</dbReference>
<organism evidence="2 3">
    <name type="scientific">Roseivirga seohaensis subsp. aquiponti</name>
    <dbReference type="NCBI Taxonomy" id="1566026"/>
    <lineage>
        <taxon>Bacteria</taxon>
        <taxon>Pseudomonadati</taxon>
        <taxon>Bacteroidota</taxon>
        <taxon>Cytophagia</taxon>
        <taxon>Cytophagales</taxon>
        <taxon>Roseivirgaceae</taxon>
        <taxon>Roseivirga</taxon>
    </lineage>
</organism>
<dbReference type="InterPro" id="IPR043461">
    <property type="entry name" value="LpxH-like"/>
</dbReference>
<dbReference type="PANTHER" id="PTHR34990:SF1">
    <property type="entry name" value="UDP-2,3-DIACYLGLUCOSAMINE HYDROLASE"/>
    <property type="match status" value="1"/>
</dbReference>
<keyword evidence="1 2" id="KW-0378">Hydrolase</keyword>
<dbReference type="InterPro" id="IPR029052">
    <property type="entry name" value="Metallo-depent_PP-like"/>
</dbReference>
<dbReference type="GO" id="GO:0008758">
    <property type="term" value="F:UDP-2,3-diacylglucosamine hydrolase activity"/>
    <property type="evidence" value="ECO:0007669"/>
    <property type="project" value="TreeGrafter"/>
</dbReference>
<gene>
    <name evidence="2" type="ORF">OB69_06160</name>
</gene>
<accession>A0A0L8AMM4</accession>
<evidence type="ECO:0000313" key="3">
    <source>
        <dbReference type="Proteomes" id="UP000036908"/>
    </source>
</evidence>